<dbReference type="Gene3D" id="1.10.260.40">
    <property type="entry name" value="lambda repressor-like DNA-binding domains"/>
    <property type="match status" value="1"/>
</dbReference>
<dbReference type="InterPro" id="IPR043917">
    <property type="entry name" value="DUF5753"/>
</dbReference>
<keyword evidence="4" id="KW-1185">Reference proteome</keyword>
<reference evidence="4" key="1">
    <citation type="journal article" date="2019" name="Int. J. Syst. Evol. Microbiol.">
        <title>The Global Catalogue of Microorganisms (GCM) 10K type strain sequencing project: providing services to taxonomists for standard genome sequencing and annotation.</title>
        <authorList>
            <consortium name="The Broad Institute Genomics Platform"/>
            <consortium name="The Broad Institute Genome Sequencing Center for Infectious Disease"/>
            <person name="Wu L."/>
            <person name="Ma J."/>
        </authorList>
    </citation>
    <scope>NUCLEOTIDE SEQUENCE [LARGE SCALE GENOMIC DNA]</scope>
    <source>
        <strain evidence="4">JCM 16001</strain>
    </source>
</reference>
<dbReference type="SUPFAM" id="SSF47413">
    <property type="entry name" value="lambda repressor-like DNA-binding domains"/>
    <property type="match status" value="1"/>
</dbReference>
<accession>A0ABP4TJ50</accession>
<gene>
    <name evidence="3" type="ORF">GCM10009830_40770</name>
</gene>
<dbReference type="CDD" id="cd00093">
    <property type="entry name" value="HTH_XRE"/>
    <property type="match status" value="1"/>
</dbReference>
<sequence>MAKFSLSNWFGVQDLTDCIDDSGATDAEVARALDVSPQTIANWKLGKGQPSVGDVREIITRFGGADEERILYVQEVVRTKKADRPGLEFDPRFNAIMLEKGERHYNYTFKWVPDTIPGVLQTEPFHYLILQPLEGTSDEVSNFGRSFKVRRGTALRARTNPFTAHFIIGEAAISWLKELEAGHRREQIDLLREWNSLPNFDIKIMAGNHTLGGSYELFVPAGSLTAGPKFVFAQIRDRTWCIEDPARVELYHGPIEPNWRRATPLEEYLDAKRDRLA</sequence>
<protein>
    <recommendedName>
        <fullName evidence="5">Helix-turn-helix transcriptional regulator</fullName>
    </recommendedName>
</protein>
<dbReference type="Proteomes" id="UP001499851">
    <property type="component" value="Unassembled WGS sequence"/>
</dbReference>
<evidence type="ECO:0000259" key="1">
    <source>
        <dbReference type="Pfam" id="PF01381"/>
    </source>
</evidence>
<dbReference type="Pfam" id="PF01381">
    <property type="entry name" value="HTH_3"/>
    <property type="match status" value="1"/>
</dbReference>
<dbReference type="Pfam" id="PF19054">
    <property type="entry name" value="DUF5753"/>
    <property type="match status" value="1"/>
</dbReference>
<dbReference type="EMBL" id="BAAAQF010000021">
    <property type="protein sequence ID" value="GAA1689053.1"/>
    <property type="molecule type" value="Genomic_DNA"/>
</dbReference>
<evidence type="ECO:0008006" key="5">
    <source>
        <dbReference type="Google" id="ProtNLM"/>
    </source>
</evidence>
<proteinExistence type="predicted"/>
<evidence type="ECO:0000313" key="4">
    <source>
        <dbReference type="Proteomes" id="UP001499851"/>
    </source>
</evidence>
<dbReference type="InterPro" id="IPR001387">
    <property type="entry name" value="Cro/C1-type_HTH"/>
</dbReference>
<feature type="domain" description="DUF5753" evidence="2">
    <location>
        <begin position="110"/>
        <end position="263"/>
    </location>
</feature>
<evidence type="ECO:0000259" key="2">
    <source>
        <dbReference type="Pfam" id="PF19054"/>
    </source>
</evidence>
<comment type="caution">
    <text evidence="3">The sequence shown here is derived from an EMBL/GenBank/DDBJ whole genome shotgun (WGS) entry which is preliminary data.</text>
</comment>
<feature type="domain" description="HTH cro/C1-type" evidence="1">
    <location>
        <begin position="26"/>
        <end position="63"/>
    </location>
</feature>
<name>A0ABP4TJ50_9ACTN</name>
<evidence type="ECO:0000313" key="3">
    <source>
        <dbReference type="EMBL" id="GAA1689053.1"/>
    </source>
</evidence>
<dbReference type="InterPro" id="IPR010982">
    <property type="entry name" value="Lambda_DNA-bd_dom_sf"/>
</dbReference>
<organism evidence="3 4">
    <name type="scientific">Glycomyces endophyticus</name>
    <dbReference type="NCBI Taxonomy" id="480996"/>
    <lineage>
        <taxon>Bacteria</taxon>
        <taxon>Bacillati</taxon>
        <taxon>Actinomycetota</taxon>
        <taxon>Actinomycetes</taxon>
        <taxon>Glycomycetales</taxon>
        <taxon>Glycomycetaceae</taxon>
        <taxon>Glycomyces</taxon>
    </lineage>
</organism>
<dbReference type="RefSeq" id="WP_344490351.1">
    <property type="nucleotide sequence ID" value="NZ_BAAAQF010000021.1"/>
</dbReference>